<accession>A0ABN1WCX3</accession>
<keyword evidence="1" id="KW-0732">Signal</keyword>
<name>A0ABN1WCX3_9ACTN</name>
<proteinExistence type="predicted"/>
<protein>
    <recommendedName>
        <fullName evidence="4">Secreted protein</fullName>
    </recommendedName>
</protein>
<evidence type="ECO:0000313" key="3">
    <source>
        <dbReference type="Proteomes" id="UP001500037"/>
    </source>
</evidence>
<reference evidence="2 3" key="1">
    <citation type="journal article" date="2019" name="Int. J. Syst. Evol. Microbiol.">
        <title>The Global Catalogue of Microorganisms (GCM) 10K type strain sequencing project: providing services to taxonomists for standard genome sequencing and annotation.</title>
        <authorList>
            <consortium name="The Broad Institute Genomics Platform"/>
            <consortium name="The Broad Institute Genome Sequencing Center for Infectious Disease"/>
            <person name="Wu L."/>
            <person name="Ma J."/>
        </authorList>
    </citation>
    <scope>NUCLEOTIDE SEQUENCE [LARGE SCALE GENOMIC DNA]</scope>
    <source>
        <strain evidence="2 3">JCM 13004</strain>
    </source>
</reference>
<keyword evidence="3" id="KW-1185">Reference proteome</keyword>
<sequence>MKAMRRRLAGLGAVAATTAALTISLPAAAHAADYCNGNVVAQHDGYGFSTRLIRSYDGRSICVNTWNQTGHQAWTKAELYDPTGFPAGGDFAPYYQYASTGWEPVVSGCWKWFGIPNGSGGWTGYQNCF</sequence>
<dbReference type="EMBL" id="BAAALF010000070">
    <property type="protein sequence ID" value="GAA1245157.1"/>
    <property type="molecule type" value="Genomic_DNA"/>
</dbReference>
<evidence type="ECO:0008006" key="4">
    <source>
        <dbReference type="Google" id="ProtNLM"/>
    </source>
</evidence>
<organism evidence="2 3">
    <name type="scientific">Kitasatospora nipponensis</name>
    <dbReference type="NCBI Taxonomy" id="258049"/>
    <lineage>
        <taxon>Bacteria</taxon>
        <taxon>Bacillati</taxon>
        <taxon>Actinomycetota</taxon>
        <taxon>Actinomycetes</taxon>
        <taxon>Kitasatosporales</taxon>
        <taxon>Streptomycetaceae</taxon>
        <taxon>Kitasatospora</taxon>
    </lineage>
</organism>
<dbReference type="PROSITE" id="PS51318">
    <property type="entry name" value="TAT"/>
    <property type="match status" value="1"/>
</dbReference>
<feature type="chain" id="PRO_5046962591" description="Secreted protein" evidence="1">
    <location>
        <begin position="32"/>
        <end position="129"/>
    </location>
</feature>
<evidence type="ECO:0000256" key="1">
    <source>
        <dbReference type="SAM" id="SignalP"/>
    </source>
</evidence>
<comment type="caution">
    <text evidence="2">The sequence shown here is derived from an EMBL/GenBank/DDBJ whole genome shotgun (WGS) entry which is preliminary data.</text>
</comment>
<dbReference type="Proteomes" id="UP001500037">
    <property type="component" value="Unassembled WGS sequence"/>
</dbReference>
<feature type="signal peptide" evidence="1">
    <location>
        <begin position="1"/>
        <end position="31"/>
    </location>
</feature>
<dbReference type="InterPro" id="IPR006311">
    <property type="entry name" value="TAT_signal"/>
</dbReference>
<gene>
    <name evidence="2" type="ORF">GCM10009665_40000</name>
</gene>
<evidence type="ECO:0000313" key="2">
    <source>
        <dbReference type="EMBL" id="GAA1245157.1"/>
    </source>
</evidence>